<accession>A0A6A6WWW0</accession>
<dbReference type="GO" id="GO:0022857">
    <property type="term" value="F:transmembrane transporter activity"/>
    <property type="evidence" value="ECO:0007669"/>
    <property type="project" value="InterPro"/>
</dbReference>
<feature type="transmembrane region" description="Helical" evidence="8">
    <location>
        <begin position="207"/>
        <end position="228"/>
    </location>
</feature>
<feature type="transmembrane region" description="Helical" evidence="8">
    <location>
        <begin position="351"/>
        <end position="374"/>
    </location>
</feature>
<evidence type="ECO:0000256" key="3">
    <source>
        <dbReference type="ARBA" id="ARBA00022448"/>
    </source>
</evidence>
<dbReference type="EMBL" id="MU002217">
    <property type="protein sequence ID" value="KAF2788425.1"/>
    <property type="molecule type" value="Genomic_DNA"/>
</dbReference>
<organism evidence="10 11">
    <name type="scientific">Melanomma pulvis-pyrius CBS 109.77</name>
    <dbReference type="NCBI Taxonomy" id="1314802"/>
    <lineage>
        <taxon>Eukaryota</taxon>
        <taxon>Fungi</taxon>
        <taxon>Dikarya</taxon>
        <taxon>Ascomycota</taxon>
        <taxon>Pezizomycotina</taxon>
        <taxon>Dothideomycetes</taxon>
        <taxon>Pleosporomycetidae</taxon>
        <taxon>Pleosporales</taxon>
        <taxon>Melanommataceae</taxon>
        <taxon>Melanomma</taxon>
    </lineage>
</organism>
<keyword evidence="4 8" id="KW-0812">Transmembrane</keyword>
<evidence type="ECO:0000259" key="9">
    <source>
        <dbReference type="PROSITE" id="PS50850"/>
    </source>
</evidence>
<feature type="region of interest" description="Disordered" evidence="7">
    <location>
        <begin position="1"/>
        <end position="31"/>
    </location>
</feature>
<feature type="transmembrane region" description="Helical" evidence="8">
    <location>
        <begin position="178"/>
        <end position="195"/>
    </location>
</feature>
<keyword evidence="5 8" id="KW-1133">Transmembrane helix</keyword>
<dbReference type="PANTHER" id="PTHR23514">
    <property type="entry name" value="BYPASS OF STOP CODON PROTEIN 6"/>
    <property type="match status" value="1"/>
</dbReference>
<evidence type="ECO:0000256" key="8">
    <source>
        <dbReference type="SAM" id="Phobius"/>
    </source>
</evidence>
<feature type="transmembrane region" description="Helical" evidence="8">
    <location>
        <begin position="386"/>
        <end position="410"/>
    </location>
</feature>
<feature type="transmembrane region" description="Helical" evidence="8">
    <location>
        <begin position="328"/>
        <end position="345"/>
    </location>
</feature>
<dbReference type="Proteomes" id="UP000799757">
    <property type="component" value="Unassembled WGS sequence"/>
</dbReference>
<dbReference type="Gene3D" id="1.20.1250.20">
    <property type="entry name" value="MFS general substrate transporter like domains"/>
    <property type="match status" value="2"/>
</dbReference>
<dbReference type="FunFam" id="1.20.1250.20:FF:000286">
    <property type="entry name" value="MFS efflux transporter"/>
    <property type="match status" value="1"/>
</dbReference>
<dbReference type="GO" id="GO:0012505">
    <property type="term" value="C:endomembrane system"/>
    <property type="evidence" value="ECO:0007669"/>
    <property type="project" value="UniProtKB-SubCell"/>
</dbReference>
<keyword evidence="3" id="KW-0813">Transport</keyword>
<feature type="transmembrane region" description="Helical" evidence="8">
    <location>
        <begin position="52"/>
        <end position="76"/>
    </location>
</feature>
<feature type="transmembrane region" description="Helical" evidence="8">
    <location>
        <begin position="267"/>
        <end position="285"/>
    </location>
</feature>
<evidence type="ECO:0000313" key="10">
    <source>
        <dbReference type="EMBL" id="KAF2788425.1"/>
    </source>
</evidence>
<gene>
    <name evidence="10" type="ORF">K505DRAFT_421125</name>
</gene>
<evidence type="ECO:0000313" key="11">
    <source>
        <dbReference type="Proteomes" id="UP000799757"/>
    </source>
</evidence>
<feature type="domain" description="Major facilitator superfamily (MFS) profile" evidence="9">
    <location>
        <begin position="54"/>
        <end position="439"/>
    </location>
</feature>
<feature type="transmembrane region" description="Helical" evidence="8">
    <location>
        <begin position="119"/>
        <end position="137"/>
    </location>
</feature>
<feature type="transmembrane region" description="Helical" evidence="8">
    <location>
        <begin position="88"/>
        <end position="107"/>
    </location>
</feature>
<keyword evidence="6 8" id="KW-0472">Membrane</keyword>
<dbReference type="GO" id="GO:0016020">
    <property type="term" value="C:membrane"/>
    <property type="evidence" value="ECO:0007669"/>
    <property type="project" value="TreeGrafter"/>
</dbReference>
<dbReference type="OrthoDB" id="413079at2759"/>
<comment type="subcellular location">
    <subcellularLocation>
        <location evidence="1">Endomembrane system</location>
        <topology evidence="1">Multi-pass membrane protein</topology>
    </subcellularLocation>
</comment>
<dbReference type="SUPFAM" id="SSF103473">
    <property type="entry name" value="MFS general substrate transporter"/>
    <property type="match status" value="1"/>
</dbReference>
<name>A0A6A6WWW0_9PLEO</name>
<dbReference type="InterPro" id="IPR051788">
    <property type="entry name" value="MFS_Transporter"/>
</dbReference>
<evidence type="ECO:0000256" key="2">
    <source>
        <dbReference type="ARBA" id="ARBA00008335"/>
    </source>
</evidence>
<evidence type="ECO:0000256" key="4">
    <source>
        <dbReference type="ARBA" id="ARBA00022692"/>
    </source>
</evidence>
<evidence type="ECO:0000256" key="6">
    <source>
        <dbReference type="ARBA" id="ARBA00023136"/>
    </source>
</evidence>
<feature type="compositionally biased region" description="Polar residues" evidence="7">
    <location>
        <begin position="1"/>
        <end position="29"/>
    </location>
</feature>
<dbReference type="PANTHER" id="PTHR23514:SF3">
    <property type="entry name" value="BYPASS OF STOP CODON PROTEIN 6"/>
    <property type="match status" value="1"/>
</dbReference>
<evidence type="ECO:0000256" key="7">
    <source>
        <dbReference type="SAM" id="MobiDB-lite"/>
    </source>
</evidence>
<dbReference type="PROSITE" id="PS50850">
    <property type="entry name" value="MFS"/>
    <property type="match status" value="1"/>
</dbReference>
<proteinExistence type="inferred from homology"/>
<protein>
    <submittedName>
        <fullName evidence="10">MFS transporter-like protein</fullName>
    </submittedName>
</protein>
<dbReference type="InterPro" id="IPR036259">
    <property type="entry name" value="MFS_trans_sf"/>
</dbReference>
<sequence>MPRFQVSSETSPLITSGPSEQHNASNLSKPQHAIPHPSAVYDRPLPSQRAPVFRIAAAMYSFVILGLFTSTLGVMLPHLEQYYHLTDIYVSLIFLVGPVGYILAAQSTDLVHRKYGQRGVASVGPFFHLLAAASISLHPPFPVVLVGCAIATFGTGLLDASWCAWVGGMGERANTVSGMLHGSFSVGAAVGPFLAETLMAAGNRHWYCWYYVLTGASLVEVVILPLAFRLEDAATYRRAKHDQMEGHVNAAHVKTIFKHRATWLSSAYFLAYVGTESAISGWIVSFLRRDRHVSPKIASLSLSGFWAGMATGRLTLGVVTDNIGVSRATTAYLLVAISLEILFAITSSSTVSAVLATMLGFFLGPLFPSGIVLLSHLLPKELHVAVVSFVASVGQVGGAILPFAIGAMVQGLGIHVFKYVVVVQLVIALGIWWAFSKVKRDGLLRETEVGSQESDD</sequence>
<dbReference type="Pfam" id="PF07690">
    <property type="entry name" value="MFS_1"/>
    <property type="match status" value="1"/>
</dbReference>
<reference evidence="10" key="1">
    <citation type="journal article" date="2020" name="Stud. Mycol.">
        <title>101 Dothideomycetes genomes: a test case for predicting lifestyles and emergence of pathogens.</title>
        <authorList>
            <person name="Haridas S."/>
            <person name="Albert R."/>
            <person name="Binder M."/>
            <person name="Bloem J."/>
            <person name="Labutti K."/>
            <person name="Salamov A."/>
            <person name="Andreopoulos B."/>
            <person name="Baker S."/>
            <person name="Barry K."/>
            <person name="Bills G."/>
            <person name="Bluhm B."/>
            <person name="Cannon C."/>
            <person name="Castanera R."/>
            <person name="Culley D."/>
            <person name="Daum C."/>
            <person name="Ezra D."/>
            <person name="Gonzalez J."/>
            <person name="Henrissat B."/>
            <person name="Kuo A."/>
            <person name="Liang C."/>
            <person name="Lipzen A."/>
            <person name="Lutzoni F."/>
            <person name="Magnuson J."/>
            <person name="Mondo S."/>
            <person name="Nolan M."/>
            <person name="Ohm R."/>
            <person name="Pangilinan J."/>
            <person name="Park H.-J."/>
            <person name="Ramirez L."/>
            <person name="Alfaro M."/>
            <person name="Sun H."/>
            <person name="Tritt A."/>
            <person name="Yoshinaga Y."/>
            <person name="Zwiers L.-H."/>
            <person name="Turgeon B."/>
            <person name="Goodwin S."/>
            <person name="Spatafora J."/>
            <person name="Crous P."/>
            <person name="Grigoriev I."/>
        </authorList>
    </citation>
    <scope>NUCLEOTIDE SEQUENCE</scope>
    <source>
        <strain evidence="10">CBS 109.77</strain>
    </source>
</reference>
<dbReference type="AlphaFoldDB" id="A0A6A6WWW0"/>
<feature type="transmembrane region" description="Helical" evidence="8">
    <location>
        <begin position="143"/>
        <end position="166"/>
    </location>
</feature>
<dbReference type="InterPro" id="IPR020846">
    <property type="entry name" value="MFS_dom"/>
</dbReference>
<keyword evidence="11" id="KW-1185">Reference proteome</keyword>
<feature type="transmembrane region" description="Helical" evidence="8">
    <location>
        <begin position="416"/>
        <end position="435"/>
    </location>
</feature>
<comment type="similarity">
    <text evidence="2">Belongs to the major facilitator superfamily.</text>
</comment>
<evidence type="ECO:0000256" key="1">
    <source>
        <dbReference type="ARBA" id="ARBA00004127"/>
    </source>
</evidence>
<evidence type="ECO:0000256" key="5">
    <source>
        <dbReference type="ARBA" id="ARBA00022989"/>
    </source>
</evidence>
<dbReference type="InterPro" id="IPR011701">
    <property type="entry name" value="MFS"/>
</dbReference>